<dbReference type="OrthoDB" id="9791366at2"/>
<dbReference type="Gene3D" id="3.40.50.1820">
    <property type="entry name" value="alpha/beta hydrolase"/>
    <property type="match status" value="1"/>
</dbReference>
<organism evidence="2 3">
    <name type="scientific">Pseudaminobacter soli</name>
    <name type="common">ex Li et al. 2025</name>
    <dbReference type="NCBI Taxonomy" id="1295366"/>
    <lineage>
        <taxon>Bacteria</taxon>
        <taxon>Pseudomonadati</taxon>
        <taxon>Pseudomonadota</taxon>
        <taxon>Alphaproteobacteria</taxon>
        <taxon>Hyphomicrobiales</taxon>
        <taxon>Phyllobacteriaceae</taxon>
        <taxon>Pseudaminobacter</taxon>
    </lineage>
</organism>
<dbReference type="Proteomes" id="UP000240653">
    <property type="component" value="Unassembled WGS sequence"/>
</dbReference>
<dbReference type="PANTHER" id="PTHR43194:SF2">
    <property type="entry name" value="PEROXISOMAL MEMBRANE PROTEIN LPX1"/>
    <property type="match status" value="1"/>
</dbReference>
<proteinExistence type="predicted"/>
<dbReference type="SUPFAM" id="SSF53474">
    <property type="entry name" value="alpha/beta-Hydrolases"/>
    <property type="match status" value="1"/>
</dbReference>
<dbReference type="InterPro" id="IPR029058">
    <property type="entry name" value="AB_hydrolase_fold"/>
</dbReference>
<comment type="caution">
    <text evidence="2">The sequence shown here is derived from an EMBL/GenBank/DDBJ whole genome shotgun (WGS) entry which is preliminary data.</text>
</comment>
<gene>
    <name evidence="2" type="ORF">C7I85_09440</name>
</gene>
<protein>
    <submittedName>
        <fullName evidence="2">Alpha/beta hydrolase</fullName>
    </submittedName>
</protein>
<dbReference type="GO" id="GO:0016787">
    <property type="term" value="F:hydrolase activity"/>
    <property type="evidence" value="ECO:0007669"/>
    <property type="project" value="UniProtKB-KW"/>
</dbReference>
<dbReference type="InterPro" id="IPR000073">
    <property type="entry name" value="AB_hydrolase_1"/>
</dbReference>
<dbReference type="RefSeq" id="WP_106723720.1">
    <property type="nucleotide sequence ID" value="NZ_PXYL01000004.1"/>
</dbReference>
<reference evidence="2 3" key="1">
    <citation type="submission" date="2018-03" db="EMBL/GenBank/DDBJ databases">
        <title>The draft genome of Mesorhizobium soli JCM 19897.</title>
        <authorList>
            <person name="Li L."/>
            <person name="Liu L."/>
            <person name="Liang L."/>
            <person name="Wang T."/>
            <person name="Zhang X."/>
        </authorList>
    </citation>
    <scope>NUCLEOTIDE SEQUENCE [LARGE SCALE GENOMIC DNA]</scope>
    <source>
        <strain evidence="2 3">JCM 19897</strain>
    </source>
</reference>
<keyword evidence="3" id="KW-1185">Reference proteome</keyword>
<evidence type="ECO:0000313" key="2">
    <source>
        <dbReference type="EMBL" id="PSJ61293.1"/>
    </source>
</evidence>
<dbReference type="Pfam" id="PF00561">
    <property type="entry name" value="Abhydrolase_1"/>
    <property type="match status" value="1"/>
</dbReference>
<accession>A0A2P7SFN6</accession>
<dbReference type="InterPro" id="IPR050228">
    <property type="entry name" value="Carboxylesterase_BioH"/>
</dbReference>
<sequence>MPAKQDFSDFHYTSADGLRLYARIYGEDIVNGPPVVCLAGLTRNARDFHDLALFLSRRAQTPRKVIAFDYRGRGQSAYDKNWQNYNVVVETGDILAGLDALEVERAAFIGTSRGGLIIHALAAMRPAVLGAVVLNDIGPVIEGAGLAHIRAYLENAPKPNDIDDAVAIQREVHGRAFPALTAKDWRRFVGAIYREENGKPALDFDPALLKTISEMDMSQPLPVLWPQFDALCDVPILAIRGQNSRLLAAETLAEMARRHPDIETVTVVGQGHAPLLETGDLPKRISAFLDRAMPS</sequence>
<evidence type="ECO:0000259" key="1">
    <source>
        <dbReference type="Pfam" id="PF00561"/>
    </source>
</evidence>
<evidence type="ECO:0000313" key="3">
    <source>
        <dbReference type="Proteomes" id="UP000240653"/>
    </source>
</evidence>
<feature type="domain" description="AB hydrolase-1" evidence="1">
    <location>
        <begin position="33"/>
        <end position="277"/>
    </location>
</feature>
<dbReference type="EMBL" id="PXYL01000004">
    <property type="protein sequence ID" value="PSJ61293.1"/>
    <property type="molecule type" value="Genomic_DNA"/>
</dbReference>
<keyword evidence="2" id="KW-0378">Hydrolase</keyword>
<name>A0A2P7SFN6_9HYPH</name>
<dbReference type="AlphaFoldDB" id="A0A2P7SFN6"/>
<dbReference type="PANTHER" id="PTHR43194">
    <property type="entry name" value="HYDROLASE ALPHA/BETA FOLD FAMILY"/>
    <property type="match status" value="1"/>
</dbReference>